<dbReference type="Pfam" id="PF02601">
    <property type="entry name" value="Exonuc_VII_L"/>
    <property type="match status" value="1"/>
</dbReference>
<keyword evidence="3" id="KW-1185">Reference proteome</keyword>
<protein>
    <submittedName>
        <fullName evidence="2">Exodeoxyribonuclease VII large subunit</fullName>
    </submittedName>
</protein>
<proteinExistence type="predicted"/>
<comment type="caution">
    <text evidence="2">The sequence shown here is derived from an EMBL/GenBank/DDBJ whole genome shotgun (WGS) entry which is preliminary data.</text>
</comment>
<evidence type="ECO:0000313" key="2">
    <source>
        <dbReference type="EMBL" id="MDN3591930.1"/>
    </source>
</evidence>
<reference evidence="3" key="1">
    <citation type="journal article" date="2019" name="Int. J. Syst. Evol. Microbiol.">
        <title>The Global Catalogue of Microorganisms (GCM) 10K type strain sequencing project: providing services to taxonomists for standard genome sequencing and annotation.</title>
        <authorList>
            <consortium name="The Broad Institute Genomics Platform"/>
            <consortium name="The Broad Institute Genome Sequencing Center for Infectious Disease"/>
            <person name="Wu L."/>
            <person name="Ma J."/>
        </authorList>
    </citation>
    <scope>NUCLEOTIDE SEQUENCE [LARGE SCALE GENOMIC DNA]</scope>
    <source>
        <strain evidence="3">CECT 7069</strain>
    </source>
</reference>
<dbReference type="PANTHER" id="PTHR30008">
    <property type="entry name" value="EXODEOXYRIBONUCLEASE 7 LARGE SUBUNIT"/>
    <property type="match status" value="1"/>
</dbReference>
<sequence>MGDFIGWLRQRLQGEHAVRACVLGIEPAGGDSVLLVLGEADPTGTADPPRIRARLNPAERSAIAAERGGTFDPASLVNRTVEIQLRTSLRQRFGRGAGVQAKVVGLIAVGDVPIEIVLQREAVLQRLRSDGVPFGPKTWQEPDDPYHVALIVSEHGDARRDVETSLQALEAAGLLRIHRIWAVFEGPSAERSLVAAMTEAEALHAEHGLSATLVCRGGGPVSAFGPLNSWAVADRAQRIPNLVCGLGHAATPRTALDEVASLSVATPTAAAVLIRDLAYRTAVRASRALAGFDQAVQDDIEKAGRIALARATAGFEEAVRLCLTEAEIRLGIVGQEIERSLLSSIAGLAIAKADGGAHAHDQEASPNLPASEVVPEEDGVALVIEAGTGLVMTSAAQAQQASHLMLQFLDGVVTVQVTSQSPTAH</sequence>
<dbReference type="EMBL" id="JAUFPX010000014">
    <property type="protein sequence ID" value="MDN3591930.1"/>
    <property type="molecule type" value="Genomic_DNA"/>
</dbReference>
<gene>
    <name evidence="2" type="ORF">QWZ12_15125</name>
</gene>
<organism evidence="2 3">
    <name type="scientific">Methylobacterium adhaesivum</name>
    <dbReference type="NCBI Taxonomy" id="333297"/>
    <lineage>
        <taxon>Bacteria</taxon>
        <taxon>Pseudomonadati</taxon>
        <taxon>Pseudomonadota</taxon>
        <taxon>Alphaproteobacteria</taxon>
        <taxon>Hyphomicrobiales</taxon>
        <taxon>Methylobacteriaceae</taxon>
        <taxon>Methylobacterium</taxon>
    </lineage>
</organism>
<dbReference type="InterPro" id="IPR003753">
    <property type="entry name" value="Exonuc_VII_L"/>
</dbReference>
<evidence type="ECO:0000259" key="1">
    <source>
        <dbReference type="Pfam" id="PF02601"/>
    </source>
</evidence>
<dbReference type="InterPro" id="IPR020579">
    <property type="entry name" value="Exonuc_VII_lsu_C"/>
</dbReference>
<name>A0ABT8BKX6_9HYPH</name>
<dbReference type="PANTHER" id="PTHR30008:SF0">
    <property type="entry name" value="EXODEOXYRIBONUCLEASE 7 LARGE SUBUNIT"/>
    <property type="match status" value="1"/>
</dbReference>
<dbReference type="Proteomes" id="UP001224644">
    <property type="component" value="Unassembled WGS sequence"/>
</dbReference>
<accession>A0ABT8BKX6</accession>
<feature type="domain" description="Exonuclease VII large subunit C-terminal" evidence="1">
    <location>
        <begin position="142"/>
        <end position="304"/>
    </location>
</feature>
<evidence type="ECO:0000313" key="3">
    <source>
        <dbReference type="Proteomes" id="UP001224644"/>
    </source>
</evidence>
<dbReference type="RefSeq" id="WP_238227808.1">
    <property type="nucleotide sequence ID" value="NZ_BPQD01000038.1"/>
</dbReference>